<gene>
    <name evidence="3" type="ORF">IAC23_09115</name>
</gene>
<dbReference type="Proteomes" id="UP000823619">
    <property type="component" value="Unassembled WGS sequence"/>
</dbReference>
<evidence type="ECO:0000259" key="2">
    <source>
        <dbReference type="Pfam" id="PF04235"/>
    </source>
</evidence>
<feature type="domain" description="DUF418" evidence="2">
    <location>
        <begin position="269"/>
        <end position="427"/>
    </location>
</feature>
<keyword evidence="1" id="KW-0812">Transmembrane</keyword>
<dbReference type="InterPro" id="IPR007349">
    <property type="entry name" value="DUF418"/>
</dbReference>
<keyword evidence="1" id="KW-1133">Transmembrane helix</keyword>
<dbReference type="InterPro" id="IPR052529">
    <property type="entry name" value="Bact_Transport_Assoc"/>
</dbReference>
<feature type="transmembrane region" description="Helical" evidence="1">
    <location>
        <begin position="174"/>
        <end position="197"/>
    </location>
</feature>
<keyword evidence="1" id="KW-0472">Membrane</keyword>
<dbReference type="AlphaFoldDB" id="A0A9D9EE76"/>
<dbReference type="PANTHER" id="PTHR30590:SF2">
    <property type="entry name" value="INNER MEMBRANE PROTEIN"/>
    <property type="match status" value="1"/>
</dbReference>
<reference evidence="3" key="2">
    <citation type="journal article" date="2021" name="PeerJ">
        <title>Extensive microbial diversity within the chicken gut microbiome revealed by metagenomics and culture.</title>
        <authorList>
            <person name="Gilroy R."/>
            <person name="Ravi A."/>
            <person name="Getino M."/>
            <person name="Pursley I."/>
            <person name="Horton D.L."/>
            <person name="Alikhan N.F."/>
            <person name="Baker D."/>
            <person name="Gharbi K."/>
            <person name="Hall N."/>
            <person name="Watson M."/>
            <person name="Adriaenssens E.M."/>
            <person name="Foster-Nyarko E."/>
            <person name="Jarju S."/>
            <person name="Secka A."/>
            <person name="Antonio M."/>
            <person name="Oren A."/>
            <person name="Chaudhuri R.R."/>
            <person name="La Ragione R."/>
            <person name="Hildebrand F."/>
            <person name="Pallen M.J."/>
        </authorList>
    </citation>
    <scope>NUCLEOTIDE SEQUENCE</scope>
    <source>
        <strain evidence="3">D5-748</strain>
    </source>
</reference>
<feature type="transmembrane region" description="Helical" evidence="1">
    <location>
        <begin position="135"/>
        <end position="162"/>
    </location>
</feature>
<evidence type="ECO:0000313" key="3">
    <source>
        <dbReference type="EMBL" id="MBO8445828.1"/>
    </source>
</evidence>
<proteinExistence type="predicted"/>
<protein>
    <submittedName>
        <fullName evidence="3">DUF418 domain-containing protein</fullName>
    </submittedName>
</protein>
<evidence type="ECO:0000313" key="4">
    <source>
        <dbReference type="Proteomes" id="UP000823619"/>
    </source>
</evidence>
<organism evidence="3 4">
    <name type="scientific">Candidatus Cryptobacteroides merdavium</name>
    <dbReference type="NCBI Taxonomy" id="2840769"/>
    <lineage>
        <taxon>Bacteria</taxon>
        <taxon>Pseudomonadati</taxon>
        <taxon>Bacteroidota</taxon>
        <taxon>Bacteroidia</taxon>
        <taxon>Bacteroidales</taxon>
        <taxon>Candidatus Cryptobacteroides</taxon>
    </lineage>
</organism>
<sequence length="437" mass="49032">MCRKRSDAEKNAVSQQTAIRLSGQGNETGAAQAAPVKASERHRILDVLRGFALLGICLANYPEFSLYTFQSAETVAAMPSAGIDRVLRWLLYFFVDGKFYTLFSLLFGIGFSIIISNAAKKGQNGFRIFYRRMALLVLIGFLHLMFIWSGDILMLYALVGMILPLFRNVSGRGLLAAAAFFLVLPVAVDTVTAAAGVPLSAPAVKAQWHFCDRYGITEENFGVWLRDADSYREVLQFLVQGAMVRIQELVDGNRYFKVLGLFLTGFWMGRNRLYACLEDRKPLLRKAAGLCFIIGLPFSFVYAWSCMEGHPFGNVAHSVLYLVSVYPMGFAYMAGLSLLYLRFREGGLWKWLAAPGRMALSNYIGQSLLGMFIFYGIGLGFGASAGLSATLLTAMSVYVFQMAFSRFWMHFFNFGPLEWIWRMLTYGRRFCLMKSGR</sequence>
<name>A0A9D9EE76_9BACT</name>
<feature type="transmembrane region" description="Helical" evidence="1">
    <location>
        <begin position="407"/>
        <end position="424"/>
    </location>
</feature>
<feature type="transmembrane region" description="Helical" evidence="1">
    <location>
        <begin position="325"/>
        <end position="343"/>
    </location>
</feature>
<evidence type="ECO:0000256" key="1">
    <source>
        <dbReference type="SAM" id="Phobius"/>
    </source>
</evidence>
<reference evidence="3" key="1">
    <citation type="submission" date="2020-10" db="EMBL/GenBank/DDBJ databases">
        <authorList>
            <person name="Gilroy R."/>
        </authorList>
    </citation>
    <scope>NUCLEOTIDE SEQUENCE</scope>
    <source>
        <strain evidence="3">D5-748</strain>
    </source>
</reference>
<dbReference type="PANTHER" id="PTHR30590">
    <property type="entry name" value="INNER MEMBRANE PROTEIN"/>
    <property type="match status" value="1"/>
</dbReference>
<feature type="transmembrane region" description="Helical" evidence="1">
    <location>
        <begin position="287"/>
        <end position="305"/>
    </location>
</feature>
<dbReference type="EMBL" id="JADIMO010000116">
    <property type="protein sequence ID" value="MBO8445828.1"/>
    <property type="molecule type" value="Genomic_DNA"/>
</dbReference>
<feature type="transmembrane region" description="Helical" evidence="1">
    <location>
        <begin position="363"/>
        <end position="387"/>
    </location>
</feature>
<feature type="transmembrane region" description="Helical" evidence="1">
    <location>
        <begin position="89"/>
        <end position="115"/>
    </location>
</feature>
<comment type="caution">
    <text evidence="3">The sequence shown here is derived from an EMBL/GenBank/DDBJ whole genome shotgun (WGS) entry which is preliminary data.</text>
</comment>
<dbReference type="Pfam" id="PF04235">
    <property type="entry name" value="DUF418"/>
    <property type="match status" value="1"/>
</dbReference>
<feature type="transmembrane region" description="Helical" evidence="1">
    <location>
        <begin position="47"/>
        <end position="69"/>
    </location>
</feature>
<accession>A0A9D9EE76</accession>